<evidence type="ECO:0000313" key="2">
    <source>
        <dbReference type="Proteomes" id="UP001143910"/>
    </source>
</evidence>
<protein>
    <submittedName>
        <fullName evidence="1">Uncharacterized protein</fullName>
    </submittedName>
</protein>
<dbReference type="EMBL" id="JANJQO010002684">
    <property type="protein sequence ID" value="KAJ2966274.1"/>
    <property type="molecule type" value="Genomic_DNA"/>
</dbReference>
<keyword evidence="2" id="KW-1185">Reference proteome</keyword>
<name>A0ACC1MI12_9HYPO</name>
<accession>A0ACC1MI12</accession>
<proteinExistence type="predicted"/>
<comment type="caution">
    <text evidence="1">The sequence shown here is derived from an EMBL/GenBank/DDBJ whole genome shotgun (WGS) entry which is preliminary data.</text>
</comment>
<evidence type="ECO:0000313" key="1">
    <source>
        <dbReference type="EMBL" id="KAJ2966274.1"/>
    </source>
</evidence>
<dbReference type="Proteomes" id="UP001143910">
    <property type="component" value="Unassembled WGS sequence"/>
</dbReference>
<organism evidence="1 2">
    <name type="scientific">Zarea fungicola</name>
    <dbReference type="NCBI Taxonomy" id="93591"/>
    <lineage>
        <taxon>Eukaryota</taxon>
        <taxon>Fungi</taxon>
        <taxon>Dikarya</taxon>
        <taxon>Ascomycota</taxon>
        <taxon>Pezizomycotina</taxon>
        <taxon>Sordariomycetes</taxon>
        <taxon>Hypocreomycetidae</taxon>
        <taxon>Hypocreales</taxon>
        <taxon>Cordycipitaceae</taxon>
        <taxon>Zarea</taxon>
    </lineage>
</organism>
<gene>
    <name evidence="1" type="ORF">NQ176_g10227</name>
</gene>
<reference evidence="1" key="1">
    <citation type="submission" date="2022-08" db="EMBL/GenBank/DDBJ databases">
        <title>Genome Sequence of Lecanicillium fungicola.</title>
        <authorList>
            <person name="Buettner E."/>
        </authorList>
    </citation>
    <scope>NUCLEOTIDE SEQUENCE</scope>
    <source>
        <strain evidence="1">Babe33</strain>
    </source>
</reference>
<sequence length="592" mass="65194">MYESAASRVDAEKLGGTLYVGGSSSAIFIDEIKKLVHPITGSCRFTEAASPRARGEFSSGFHTPISEFSLPSLNDAQLLVESAIRFSNGLGEVLDAPKARIFLQTCYSRCEAGAVAGQPAPVLEESGSLCLLYLLLATGYRTQAYFELARSVLTRLRGNEEPKLWTIQAWALMATYSISISEWNAADGYIGSAVRGAYALGIHKPHDGPLIASNEASSEEMTKLWKGLFVLDTFVAAFLGRPASVIQDECGFPPLNQPTGSDLSNHERCLDSNVMVSETIRKILKLMYTERGFPAEEAMSLLRRNNLDPSHRDQSDGECDATVDDLAVLRARLLRNYATVLITRPFLVQDLFASSKNPSFKRSDKTWKALSKLCISAALDTVARIHGVYKVSPVPICDSMWWPFLCTASLAILSNKFFDMYRVANTESAISMAFEVLEKCVARDSSVRSDFDSLDALRLLAEGQSPRGLTDDYNAYWNHASYGTLESLERHKVRPVFPTLEFIYGCGDSVYCGPVGRGYSVQSTPSLEYMESLGPTMNPVYQCDTFLPPMNTNRCAADLGYYDLTAQYRGQEGGGTIQVTQGYASYPDNHLH</sequence>